<dbReference type="Gene3D" id="1.20.5.340">
    <property type="match status" value="1"/>
</dbReference>
<keyword evidence="3" id="KW-0812">Transmembrane</keyword>
<evidence type="ECO:0000256" key="5">
    <source>
        <dbReference type="ARBA" id="ARBA00023054"/>
    </source>
</evidence>
<evidence type="ECO:0008006" key="10">
    <source>
        <dbReference type="Google" id="ProtNLM"/>
    </source>
</evidence>
<dbReference type="STRING" id="29139.ENSVURP00010008444"/>
<keyword evidence="7" id="KW-0472">Membrane</keyword>
<proteinExistence type="inferred from homology"/>
<dbReference type="InterPro" id="IPR024461">
    <property type="entry name" value="CCDC90-like"/>
</dbReference>
<organism evidence="8 9">
    <name type="scientific">Vombatus ursinus</name>
    <name type="common">Common wombat</name>
    <dbReference type="NCBI Taxonomy" id="29139"/>
    <lineage>
        <taxon>Eukaryota</taxon>
        <taxon>Metazoa</taxon>
        <taxon>Chordata</taxon>
        <taxon>Craniata</taxon>
        <taxon>Vertebrata</taxon>
        <taxon>Euteleostomi</taxon>
        <taxon>Mammalia</taxon>
        <taxon>Metatheria</taxon>
        <taxon>Diprotodontia</taxon>
        <taxon>Vombatidae</taxon>
        <taxon>Vombatus</taxon>
    </lineage>
</organism>
<dbReference type="PANTHER" id="PTHR14360:SF14">
    <property type="entry name" value="COILED-COIL DOMAIN-CONTAINING PROTEIN 90B, MITOCHONDRIAL"/>
    <property type="match status" value="1"/>
</dbReference>
<protein>
    <recommendedName>
        <fullName evidence="10">Coiled-coil domain containing 90B</fullName>
    </recommendedName>
</protein>
<dbReference type="AlphaFoldDB" id="A0A4X2K907"/>
<keyword evidence="6" id="KW-0496">Mitochondrion</keyword>
<dbReference type="Ensembl" id="ENSVURT00010009584.1">
    <property type="protein sequence ID" value="ENSVURP00010008444.1"/>
    <property type="gene ID" value="ENSVURG00010006557.1"/>
</dbReference>
<reference evidence="8" key="2">
    <citation type="submission" date="2025-08" db="UniProtKB">
        <authorList>
            <consortium name="Ensembl"/>
        </authorList>
    </citation>
    <scope>IDENTIFICATION</scope>
</reference>
<evidence type="ECO:0000256" key="3">
    <source>
        <dbReference type="ARBA" id="ARBA00022692"/>
    </source>
</evidence>
<comment type="similarity">
    <text evidence="2">Belongs to the CCDC90 family.</text>
</comment>
<dbReference type="PANTHER" id="PTHR14360">
    <property type="entry name" value="PROTEIN FMP32, MITOCHONDRIAL"/>
    <property type="match status" value="1"/>
</dbReference>
<accession>A0A4X2K907</accession>
<dbReference type="GO" id="GO:0031966">
    <property type="term" value="C:mitochondrial membrane"/>
    <property type="evidence" value="ECO:0007669"/>
    <property type="project" value="UniProtKB-SubCell"/>
</dbReference>
<reference evidence="8" key="3">
    <citation type="submission" date="2025-09" db="UniProtKB">
        <authorList>
            <consortium name="Ensembl"/>
        </authorList>
    </citation>
    <scope>IDENTIFICATION</scope>
</reference>
<evidence type="ECO:0000313" key="8">
    <source>
        <dbReference type="Ensembl" id="ENSVURP00010008444.1"/>
    </source>
</evidence>
<dbReference type="Proteomes" id="UP000314987">
    <property type="component" value="Unassembled WGS sequence"/>
</dbReference>
<sequence length="339" mass="39032">MRALWPLRVLRPGGSGRLSGALSLHGRPVGVAGGPLAQWRGLLTTRSKKNYDMRRVDITPLEQRKLTFDTHSVVQDLESHGFEKAQAETIVLALIILSNVSLDTIYKEMVTRAQQEITVQQIMAHLDSIRKDMVILEKSEFANLRAENEKMKIELDQIKQQLILETTRSRANNKLDINLERSRVTDLFTDQEKKLMEATTEFNKKDTHIKNIISQTSNKIDIEIASLKTLMESNKLETIRYLAGTSRGNTWIKKFIFYCGRMKNEFRVRGSMFENWLCWANLFTSPKLSFLIYKIRSLNYLRSSEPSVYKPIGYPWIDSRGFMNLDGKIIPSLFVPSLN</sequence>
<evidence type="ECO:0000256" key="7">
    <source>
        <dbReference type="ARBA" id="ARBA00023136"/>
    </source>
</evidence>
<dbReference type="FunFam" id="1.20.5.340:FF:000015">
    <property type="entry name" value="Mitochondrial calcium uniporter regulator 1"/>
    <property type="match status" value="1"/>
</dbReference>
<evidence type="ECO:0000313" key="9">
    <source>
        <dbReference type="Proteomes" id="UP000314987"/>
    </source>
</evidence>
<keyword evidence="4" id="KW-1133">Transmembrane helix</keyword>
<keyword evidence="5" id="KW-0175">Coiled coil</keyword>
<evidence type="ECO:0000256" key="4">
    <source>
        <dbReference type="ARBA" id="ARBA00022989"/>
    </source>
</evidence>
<evidence type="ECO:0000256" key="2">
    <source>
        <dbReference type="ARBA" id="ARBA00007224"/>
    </source>
</evidence>
<evidence type="ECO:0000256" key="6">
    <source>
        <dbReference type="ARBA" id="ARBA00023128"/>
    </source>
</evidence>
<comment type="subcellular location">
    <subcellularLocation>
        <location evidence="1">Mitochondrion membrane</location>
    </subcellularLocation>
</comment>
<keyword evidence="9" id="KW-1185">Reference proteome</keyword>
<name>A0A4X2K907_VOMUR</name>
<reference evidence="9" key="1">
    <citation type="submission" date="2018-12" db="EMBL/GenBank/DDBJ databases">
        <authorList>
            <person name="Yazar S."/>
        </authorList>
    </citation>
    <scope>NUCLEOTIDE SEQUENCE [LARGE SCALE GENOMIC DNA]</scope>
</reference>
<dbReference type="Pfam" id="PF07798">
    <property type="entry name" value="CCDC90-like"/>
    <property type="match status" value="1"/>
</dbReference>
<evidence type="ECO:0000256" key="1">
    <source>
        <dbReference type="ARBA" id="ARBA00004325"/>
    </source>
</evidence>
<dbReference type="GeneTree" id="ENSGT00940000155453"/>
<gene>
    <name evidence="8" type="primary">LOC114032656</name>
</gene>